<proteinExistence type="predicted"/>
<dbReference type="Pfam" id="PF07273">
    <property type="entry name" value="DUF1439"/>
    <property type="match status" value="1"/>
</dbReference>
<dbReference type="OrthoDB" id="6385269at2"/>
<gene>
    <name evidence="1" type="ORF">ESZ26_17655</name>
    <name evidence="2" type="ORF">ESZ27_17240</name>
</gene>
<keyword evidence="3" id="KW-1185">Reference proteome</keyword>
<dbReference type="EMBL" id="VOLQ01000047">
    <property type="protein sequence ID" value="TWX63276.1"/>
    <property type="molecule type" value="Genomic_DNA"/>
</dbReference>
<reference evidence="2 4" key="1">
    <citation type="submission" date="2019-07" db="EMBL/GenBank/DDBJ databases">
        <title>Genomes of sea-ice associated Colwellia species.</title>
        <authorList>
            <person name="Bowman J.P."/>
        </authorList>
    </citation>
    <scope>NUCLEOTIDE SEQUENCE [LARGE SCALE GENOMIC DNA]</scope>
    <source>
        <strain evidence="1 3">ACAM 607</strain>
        <strain evidence="2 4">IC036</strain>
    </source>
</reference>
<accession>A0A5C6Q376</accession>
<evidence type="ECO:0000313" key="1">
    <source>
        <dbReference type="EMBL" id="TWX54496.1"/>
    </source>
</evidence>
<evidence type="ECO:0000313" key="3">
    <source>
        <dbReference type="Proteomes" id="UP000321525"/>
    </source>
</evidence>
<dbReference type="Proteomes" id="UP000321525">
    <property type="component" value="Unassembled WGS sequence"/>
</dbReference>
<comment type="caution">
    <text evidence="2">The sequence shown here is derived from an EMBL/GenBank/DDBJ whole genome shotgun (WGS) entry which is preliminary data.</text>
</comment>
<dbReference type="InterPro" id="IPR010835">
    <property type="entry name" value="DUF1439"/>
</dbReference>
<evidence type="ECO:0000313" key="4">
    <source>
        <dbReference type="Proteomes" id="UP000321917"/>
    </source>
</evidence>
<evidence type="ECO:0000313" key="2">
    <source>
        <dbReference type="EMBL" id="TWX63276.1"/>
    </source>
</evidence>
<sequence>MFRIIIIIILSLLSQIAVAFDYTQEITEQEIQEKVSALMPIEKKKYFVTVKISNPIIALLKATDEIGIRANIDASAPGGIKGSGEVMIKGTLDYDPEKGEFYFKNPTIIKLAIDKIPKSFTPKIQDIAQAALSKMMAVYPVYKFKDDNLKHKLAKAVLKSLAVKDEKLIITLGVF</sequence>
<dbReference type="AlphaFoldDB" id="A0A5C6Q376"/>
<dbReference type="Proteomes" id="UP000321917">
    <property type="component" value="Unassembled WGS sequence"/>
</dbReference>
<dbReference type="RefSeq" id="WP_146800927.1">
    <property type="nucleotide sequence ID" value="NZ_VOLP01000034.1"/>
</dbReference>
<dbReference type="Gene3D" id="3.15.10.40">
    <property type="entry name" value="Uncharacterised protein PF07273, DUF1439"/>
    <property type="match status" value="1"/>
</dbReference>
<dbReference type="EMBL" id="VOLR01000035">
    <property type="protein sequence ID" value="TWX54496.1"/>
    <property type="molecule type" value="Genomic_DNA"/>
</dbReference>
<protein>
    <submittedName>
        <fullName evidence="2">DUF1439 domain-containing protein</fullName>
    </submittedName>
</protein>
<organism evidence="2 4">
    <name type="scientific">Colwellia hornerae</name>
    <dbReference type="NCBI Taxonomy" id="89402"/>
    <lineage>
        <taxon>Bacteria</taxon>
        <taxon>Pseudomonadati</taxon>
        <taxon>Pseudomonadota</taxon>
        <taxon>Gammaproteobacteria</taxon>
        <taxon>Alteromonadales</taxon>
        <taxon>Colwelliaceae</taxon>
        <taxon>Colwellia</taxon>
    </lineage>
</organism>
<name>A0A5C6Q376_9GAMM</name>